<comment type="catalytic activity">
    <reaction evidence="10">
        <text>RNA(n) + a ribonucleoside 5'-triphosphate = RNA(n+1) + diphosphate</text>
        <dbReference type="Rhea" id="RHEA:21248"/>
        <dbReference type="Rhea" id="RHEA-COMP:14527"/>
        <dbReference type="Rhea" id="RHEA-COMP:17342"/>
        <dbReference type="ChEBI" id="CHEBI:33019"/>
        <dbReference type="ChEBI" id="CHEBI:61557"/>
        <dbReference type="ChEBI" id="CHEBI:140395"/>
        <dbReference type="EC" id="2.7.7.6"/>
    </reaction>
</comment>
<dbReference type="Gene3D" id="3.30.1360.10">
    <property type="entry name" value="RNA polymerase, RBP11-like subunit"/>
    <property type="match status" value="1"/>
</dbReference>
<comment type="caution">
    <text evidence="13">The sequence shown here is derived from an EMBL/GenBank/DDBJ whole genome shotgun (WGS) entry which is preliminary data.</text>
</comment>
<keyword evidence="7" id="KW-0804">Transcription</keyword>
<dbReference type="GO" id="GO:0000428">
    <property type="term" value="C:DNA-directed RNA polymerase complex"/>
    <property type="evidence" value="ECO:0007669"/>
    <property type="project" value="UniProtKB-KW"/>
</dbReference>
<dbReference type="InterPro" id="IPR036603">
    <property type="entry name" value="RBP11-like"/>
</dbReference>
<dbReference type="InterPro" id="IPR036643">
    <property type="entry name" value="RNApol_insert_sf"/>
</dbReference>
<dbReference type="CDD" id="cd06928">
    <property type="entry name" value="RNAP_alpha_NTD"/>
    <property type="match status" value="1"/>
</dbReference>
<dbReference type="InterPro" id="IPR011262">
    <property type="entry name" value="DNA-dir_RNA_pol_insert"/>
</dbReference>
<dbReference type="FunFam" id="2.170.120.12:FF:000001">
    <property type="entry name" value="DNA-directed RNA polymerase subunit alpha"/>
    <property type="match status" value="1"/>
</dbReference>
<evidence type="ECO:0000256" key="6">
    <source>
        <dbReference type="ARBA" id="ARBA00022695"/>
    </source>
</evidence>
<evidence type="ECO:0000256" key="8">
    <source>
        <dbReference type="ARBA" id="ARBA00032524"/>
    </source>
</evidence>
<evidence type="ECO:0000256" key="3">
    <source>
        <dbReference type="ARBA" id="ARBA00015972"/>
    </source>
</evidence>
<dbReference type="GO" id="GO:0046983">
    <property type="term" value="F:protein dimerization activity"/>
    <property type="evidence" value="ECO:0007669"/>
    <property type="project" value="InterPro"/>
</dbReference>
<reference evidence="13 14" key="1">
    <citation type="journal article" date="2016" name="Nat. Commun.">
        <title>Thousands of microbial genomes shed light on interconnected biogeochemical processes in an aquifer system.</title>
        <authorList>
            <person name="Anantharaman K."/>
            <person name="Brown C.T."/>
            <person name="Hug L.A."/>
            <person name="Sharon I."/>
            <person name="Castelle C.J."/>
            <person name="Probst A.J."/>
            <person name="Thomas B.C."/>
            <person name="Singh A."/>
            <person name="Wilkins M.J."/>
            <person name="Karaoz U."/>
            <person name="Brodie E.L."/>
            <person name="Williams K.H."/>
            <person name="Hubbard S.S."/>
            <person name="Banfield J.F."/>
        </authorList>
    </citation>
    <scope>NUCLEOTIDE SEQUENCE [LARGE SCALE GENOMIC DNA]</scope>
</reference>
<evidence type="ECO:0000256" key="10">
    <source>
        <dbReference type="ARBA" id="ARBA00048552"/>
    </source>
</evidence>
<dbReference type="GO" id="GO:0003899">
    <property type="term" value="F:DNA-directed RNA polymerase activity"/>
    <property type="evidence" value="ECO:0007669"/>
    <property type="project" value="UniProtKB-EC"/>
</dbReference>
<evidence type="ECO:0000256" key="7">
    <source>
        <dbReference type="ARBA" id="ARBA00023163"/>
    </source>
</evidence>
<keyword evidence="6" id="KW-0548">Nucleotidyltransferase</keyword>
<evidence type="ECO:0000313" key="13">
    <source>
        <dbReference type="EMBL" id="OGZ19442.1"/>
    </source>
</evidence>
<dbReference type="GO" id="GO:0006351">
    <property type="term" value="P:DNA-templated transcription"/>
    <property type="evidence" value="ECO:0007669"/>
    <property type="project" value="InterPro"/>
</dbReference>
<organism evidence="13 14">
    <name type="scientific">Candidatus Nealsonbacteria bacterium RIFCSPHIGHO2_01_FULL_38_55</name>
    <dbReference type="NCBI Taxonomy" id="1801664"/>
    <lineage>
        <taxon>Bacteria</taxon>
        <taxon>Candidatus Nealsoniibacteriota</taxon>
    </lineage>
</organism>
<evidence type="ECO:0000256" key="4">
    <source>
        <dbReference type="ARBA" id="ARBA00022478"/>
    </source>
</evidence>
<dbReference type="SUPFAM" id="SSF55257">
    <property type="entry name" value="RBP11-like subunits of RNA polymerase"/>
    <property type="match status" value="1"/>
</dbReference>
<dbReference type="InterPro" id="IPR011773">
    <property type="entry name" value="DNA-dir_RpoA"/>
</dbReference>
<feature type="region of interest" description="Disordered" evidence="11">
    <location>
        <begin position="231"/>
        <end position="268"/>
    </location>
</feature>
<dbReference type="SMART" id="SM00662">
    <property type="entry name" value="RPOLD"/>
    <property type="match status" value="1"/>
</dbReference>
<dbReference type="EC" id="2.7.7.6" evidence="2"/>
<evidence type="ECO:0000256" key="1">
    <source>
        <dbReference type="ARBA" id="ARBA00007123"/>
    </source>
</evidence>
<feature type="compositionally biased region" description="Basic and acidic residues" evidence="11">
    <location>
        <begin position="231"/>
        <end position="257"/>
    </location>
</feature>
<dbReference type="EMBL" id="MHLZ01000032">
    <property type="protein sequence ID" value="OGZ19442.1"/>
    <property type="molecule type" value="Genomic_DNA"/>
</dbReference>
<evidence type="ECO:0000256" key="9">
    <source>
        <dbReference type="ARBA" id="ARBA00033070"/>
    </source>
</evidence>
<sequence>MIVLPNPPKIINRKENWARFEIEGLYPGYGLTVGNSLRRVLLSSLQGAAVTQVKIKGVQHEFSTIPGVYEDVITIMMNLKQMRFKMHSEEPQKAELKISGEKEVKGSDFKFPSQAQLVNGSCHIVALTDKKAELEMEIQIEKGIGYETVEKRKKEGRLEIGALPVDAIFTPITRVSYKVENMRVGKRTDFDRLFLDIETDGTITPEQAFSSASDILVEHFSLIAGEFKPKDEKKEQIVKEDVPAGEKEKEEDGAKTEKKGKKNKKSLK</sequence>
<feature type="domain" description="DNA-directed RNA polymerase RpoA/D/Rpb3-type" evidence="12">
    <location>
        <begin position="17"/>
        <end position="226"/>
    </location>
</feature>
<dbReference type="Pfam" id="PF01000">
    <property type="entry name" value="RNA_pol_A_bac"/>
    <property type="match status" value="1"/>
</dbReference>
<accession>A0A1G2E181</accession>
<evidence type="ECO:0000259" key="12">
    <source>
        <dbReference type="SMART" id="SM00662"/>
    </source>
</evidence>
<feature type="compositionally biased region" description="Basic residues" evidence="11">
    <location>
        <begin position="258"/>
        <end position="268"/>
    </location>
</feature>
<keyword evidence="5" id="KW-0808">Transferase</keyword>
<evidence type="ECO:0000313" key="14">
    <source>
        <dbReference type="Proteomes" id="UP000177360"/>
    </source>
</evidence>
<dbReference type="NCBIfam" id="TIGR02027">
    <property type="entry name" value="rpoA"/>
    <property type="match status" value="1"/>
</dbReference>
<evidence type="ECO:0000256" key="5">
    <source>
        <dbReference type="ARBA" id="ARBA00022679"/>
    </source>
</evidence>
<dbReference type="AlphaFoldDB" id="A0A1G2E181"/>
<dbReference type="Pfam" id="PF01193">
    <property type="entry name" value="RNA_pol_L"/>
    <property type="match status" value="1"/>
</dbReference>
<dbReference type="SUPFAM" id="SSF56553">
    <property type="entry name" value="Insert subdomain of RNA polymerase alpha subunit"/>
    <property type="match status" value="1"/>
</dbReference>
<dbReference type="GO" id="GO:0005737">
    <property type="term" value="C:cytoplasm"/>
    <property type="evidence" value="ECO:0007669"/>
    <property type="project" value="UniProtKB-ARBA"/>
</dbReference>
<protein>
    <recommendedName>
        <fullName evidence="3">DNA-directed RNA polymerase subunit alpha</fullName>
        <ecNumber evidence="2">2.7.7.6</ecNumber>
    </recommendedName>
    <alternativeName>
        <fullName evidence="9">RNA polymerase subunit alpha</fullName>
    </alternativeName>
    <alternativeName>
        <fullName evidence="8">Transcriptase subunit alpha</fullName>
    </alternativeName>
</protein>
<dbReference type="GO" id="GO:0003677">
    <property type="term" value="F:DNA binding"/>
    <property type="evidence" value="ECO:0007669"/>
    <property type="project" value="InterPro"/>
</dbReference>
<gene>
    <name evidence="13" type="ORF">A2626_01210</name>
</gene>
<comment type="similarity">
    <text evidence="1">Belongs to the RNA polymerase alpha chain family.</text>
</comment>
<name>A0A1G2E181_9BACT</name>
<proteinExistence type="inferred from homology"/>
<evidence type="ECO:0000256" key="11">
    <source>
        <dbReference type="SAM" id="MobiDB-lite"/>
    </source>
</evidence>
<dbReference type="Gene3D" id="2.170.120.12">
    <property type="entry name" value="DNA-directed RNA polymerase, insert domain"/>
    <property type="match status" value="1"/>
</dbReference>
<evidence type="ECO:0000256" key="2">
    <source>
        <dbReference type="ARBA" id="ARBA00012418"/>
    </source>
</evidence>
<dbReference type="Proteomes" id="UP000177360">
    <property type="component" value="Unassembled WGS sequence"/>
</dbReference>
<dbReference type="InterPro" id="IPR011263">
    <property type="entry name" value="DNA-dir_RNA_pol_RpoA/D/Rpb3"/>
</dbReference>
<keyword evidence="4 13" id="KW-0240">DNA-directed RNA polymerase</keyword>